<dbReference type="PANTHER" id="PTHR43591">
    <property type="entry name" value="METHYLTRANSFERASE"/>
    <property type="match status" value="1"/>
</dbReference>
<dbReference type="GO" id="GO:0032259">
    <property type="term" value="P:methylation"/>
    <property type="evidence" value="ECO:0007669"/>
    <property type="project" value="UniProtKB-KW"/>
</dbReference>
<evidence type="ECO:0000313" key="1">
    <source>
        <dbReference type="EMBL" id="MEB3070164.1"/>
    </source>
</evidence>
<comment type="caution">
    <text evidence="1">The sequence shown here is derived from an EMBL/GenBank/DDBJ whole genome shotgun (WGS) entry which is preliminary data.</text>
</comment>
<evidence type="ECO:0000313" key="2">
    <source>
        <dbReference type="Proteomes" id="UP001299283"/>
    </source>
</evidence>
<dbReference type="PANTHER" id="PTHR43591:SF110">
    <property type="entry name" value="RHODANESE DOMAIN-CONTAINING PROTEIN"/>
    <property type="match status" value="1"/>
</dbReference>
<dbReference type="CDD" id="cd02440">
    <property type="entry name" value="AdoMet_MTases"/>
    <property type="match status" value="1"/>
</dbReference>
<dbReference type="Proteomes" id="UP001299283">
    <property type="component" value="Unassembled WGS sequence"/>
</dbReference>
<proteinExistence type="predicted"/>
<keyword evidence="1" id="KW-0808">Transferase</keyword>
<dbReference type="GO" id="GO:0008168">
    <property type="term" value="F:methyltransferase activity"/>
    <property type="evidence" value="ECO:0007669"/>
    <property type="project" value="UniProtKB-KW"/>
</dbReference>
<sequence length="294" mass="31921">MLTHSRFSHIGSYAADAVTVLTMHLEAGSEAPAATGQRDEYVLTKDWPGEHERLCLLEETVDALSITALRAAGLSPGSRCLEIGAGSGSIASWLAREAGDPTLVTATDIDTRLLGPLADAGIQVLQHNVVTDGFPAGSFDIIHIRAVLEHITHREHVLDRISSWLAPGGCLVVVDCASFPLTSSHNLIFRTAIEAYIDMVALTGTDYEWARSFPEPLQRQGFRDIGVTAMVPTVQGGTPFAKFWSLTLEAVRRRLLNAKLIGNEEIDRAQHLLADPEFFDLGPGFLAAWGHRPH</sequence>
<accession>A0ABU5YYF3</accession>
<keyword evidence="2" id="KW-1185">Reference proteome</keyword>
<dbReference type="Pfam" id="PF13489">
    <property type="entry name" value="Methyltransf_23"/>
    <property type="match status" value="1"/>
</dbReference>
<organism evidence="1 2">
    <name type="scientific">[Mycobacterium] vasticus</name>
    <dbReference type="NCBI Taxonomy" id="2875777"/>
    <lineage>
        <taxon>Bacteria</taxon>
        <taxon>Bacillati</taxon>
        <taxon>Actinomycetota</taxon>
        <taxon>Actinomycetes</taxon>
        <taxon>Mycobacteriales</taxon>
        <taxon>Mycobacteriaceae</taxon>
        <taxon>Mycolicibacter</taxon>
    </lineage>
</organism>
<keyword evidence="1" id="KW-0489">Methyltransferase</keyword>
<protein>
    <submittedName>
        <fullName evidence="1">Methyltransferase domain-containing protein</fullName>
    </submittedName>
</protein>
<gene>
    <name evidence="1" type="ORF">K5L39_13315</name>
</gene>
<dbReference type="InterPro" id="IPR029063">
    <property type="entry name" value="SAM-dependent_MTases_sf"/>
</dbReference>
<name>A0ABU5YYF3_9MYCO</name>
<reference evidence="1 2" key="1">
    <citation type="submission" date="2023-12" db="EMBL/GenBank/DDBJ databases">
        <title>Description of new species of Mycobacterium terrae complex isolated from sewage at the Sao Paulo Zoological Park Foundation in Brazil.</title>
        <authorList>
            <person name="Romagnoli C.L."/>
            <person name="Conceicao E.C."/>
            <person name="Machado E."/>
            <person name="Barreto L.B.P.F."/>
            <person name="Sharma A."/>
            <person name="Silva N.M."/>
            <person name="Marques L.E."/>
            <person name="Juliana M.A."/>
            <person name="Lourenco M.C.S."/>
            <person name="Digiampietri L.A."/>
            <person name="Suffys P.N."/>
            <person name="Viana-Niero C."/>
        </authorList>
    </citation>
    <scope>NUCLEOTIDE SEQUENCE [LARGE SCALE GENOMIC DNA]</scope>
    <source>
        <strain evidence="1 2">MYC017</strain>
    </source>
</reference>
<dbReference type="Gene3D" id="3.40.50.150">
    <property type="entry name" value="Vaccinia Virus protein VP39"/>
    <property type="match status" value="1"/>
</dbReference>
<dbReference type="RefSeq" id="WP_225398563.1">
    <property type="nucleotide sequence ID" value="NZ_JAYJJQ010000011.1"/>
</dbReference>
<dbReference type="SUPFAM" id="SSF53335">
    <property type="entry name" value="S-adenosyl-L-methionine-dependent methyltransferases"/>
    <property type="match status" value="1"/>
</dbReference>
<dbReference type="EMBL" id="JAYJJQ010000011">
    <property type="protein sequence ID" value="MEB3070164.1"/>
    <property type="molecule type" value="Genomic_DNA"/>
</dbReference>